<dbReference type="Pfam" id="PF22570">
    <property type="entry name" value="LiaF-TM"/>
    <property type="match status" value="1"/>
</dbReference>
<keyword evidence="1" id="KW-1133">Transmembrane helix</keyword>
<organism evidence="4 5">
    <name type="scientific">Furfurilactobacillus milii</name>
    <dbReference type="NCBI Taxonomy" id="2888272"/>
    <lineage>
        <taxon>Bacteria</taxon>
        <taxon>Bacillati</taxon>
        <taxon>Bacillota</taxon>
        <taxon>Bacilli</taxon>
        <taxon>Lactobacillales</taxon>
        <taxon>Lactobacillaceae</taxon>
        <taxon>Furfurilactobacillus</taxon>
    </lineage>
</organism>
<name>A0A6N9I338_9LACO</name>
<evidence type="ECO:0000313" key="5">
    <source>
        <dbReference type="Proteomes" id="UP000449209"/>
    </source>
</evidence>
<comment type="caution">
    <text evidence="4">The sequence shown here is derived from an EMBL/GenBank/DDBJ whole genome shotgun (WGS) entry which is preliminary data.</text>
</comment>
<dbReference type="RefSeq" id="WP_161003803.1">
    <property type="nucleotide sequence ID" value="NZ_WEZQ01000014.1"/>
</dbReference>
<evidence type="ECO:0000256" key="1">
    <source>
        <dbReference type="SAM" id="Phobius"/>
    </source>
</evidence>
<feature type="domain" description="LiaF transmembrane" evidence="3">
    <location>
        <begin position="12"/>
        <end position="108"/>
    </location>
</feature>
<keyword evidence="1" id="KW-0472">Membrane</keyword>
<evidence type="ECO:0000259" key="3">
    <source>
        <dbReference type="Pfam" id="PF22570"/>
    </source>
</evidence>
<sequence>MMSTRVKWGRWFWGLFFLISAGLLLAVKMGWLTYQFGAWTIVGTLILAALAIKSIAYFSVSGVIFSLAFMSMLYAKPLGITGLVPWTILGIALLLSIGLSLVLQPLRHRFYRRHAYFMANRWASHHGRTFQGTTSTETDHESSVNVNVRLGNAVRYVQSEDFKQANINVTMGEAKVYFDKAQINGDQATIFLNGNMGEVDLYVPQDWNVDIEMDATMIDINEKGVKPTKTGPDVLITGAFKMGDIDIIYTDVPASANS</sequence>
<evidence type="ECO:0000313" key="4">
    <source>
        <dbReference type="EMBL" id="MYV17411.1"/>
    </source>
</evidence>
<keyword evidence="1" id="KW-0812">Transmembrane</keyword>
<gene>
    <name evidence="4" type="ORF">GB993_07830</name>
</gene>
<protein>
    <submittedName>
        <fullName evidence="4">Uncharacterized protein</fullName>
    </submittedName>
</protein>
<dbReference type="EMBL" id="WEZQ01000014">
    <property type="protein sequence ID" value="MYV17411.1"/>
    <property type="molecule type" value="Genomic_DNA"/>
</dbReference>
<reference evidence="4 5" key="1">
    <citation type="journal article" date="2019" name="Appl. Environ. Microbiol.">
        <title>Genetic determinants of hydroxycinnamic acid metabolism in heterofermentative lactobacilli.</title>
        <authorList>
            <person name="Gaur G."/>
            <person name="Oh J.H."/>
            <person name="Filannino P."/>
            <person name="Gobbetti M."/>
            <person name="van Pijkeren J.P."/>
            <person name="Ganzle M.G."/>
        </authorList>
    </citation>
    <scope>NUCLEOTIDE SEQUENCE [LARGE SCALE GENOMIC DNA]</scope>
    <source>
        <strain evidence="4 5">C5</strain>
    </source>
</reference>
<dbReference type="AlphaFoldDB" id="A0A6N9I338"/>
<dbReference type="Proteomes" id="UP000449209">
    <property type="component" value="Unassembled WGS sequence"/>
</dbReference>
<dbReference type="InterPro" id="IPR054331">
    <property type="entry name" value="LiaF_TM"/>
</dbReference>
<dbReference type="Pfam" id="PF09922">
    <property type="entry name" value="LiaF-like_C"/>
    <property type="match status" value="1"/>
</dbReference>
<feature type="domain" description="Cell wall-active antibiotics response LiaF-like C-terminal" evidence="2">
    <location>
        <begin position="161"/>
        <end position="221"/>
    </location>
</feature>
<dbReference type="InterPro" id="IPR024425">
    <property type="entry name" value="LiaF-like_C"/>
</dbReference>
<feature type="transmembrane region" description="Helical" evidence="1">
    <location>
        <begin position="83"/>
        <end position="103"/>
    </location>
</feature>
<evidence type="ECO:0000259" key="2">
    <source>
        <dbReference type="Pfam" id="PF09922"/>
    </source>
</evidence>
<feature type="transmembrane region" description="Helical" evidence="1">
    <location>
        <begin position="36"/>
        <end position="52"/>
    </location>
</feature>
<accession>A0A6N9I338</accession>
<dbReference type="OrthoDB" id="2249781at2"/>
<proteinExistence type="predicted"/>